<dbReference type="PROSITE" id="PS50853">
    <property type="entry name" value="FN3"/>
    <property type="match status" value="1"/>
</dbReference>
<feature type="non-terminal residue" evidence="3">
    <location>
        <position position="1"/>
    </location>
</feature>
<evidence type="ECO:0000313" key="4">
    <source>
        <dbReference type="Proteomes" id="UP000230431"/>
    </source>
</evidence>
<evidence type="ECO:0000259" key="2">
    <source>
        <dbReference type="PROSITE" id="PS50853"/>
    </source>
</evidence>
<dbReference type="Pfam" id="PF16656">
    <property type="entry name" value="Pur_ac_phosph_N"/>
    <property type="match status" value="1"/>
</dbReference>
<dbReference type="InterPro" id="IPR013783">
    <property type="entry name" value="Ig-like_fold"/>
</dbReference>
<dbReference type="GO" id="GO:0046872">
    <property type="term" value="F:metal ion binding"/>
    <property type="evidence" value="ECO:0007669"/>
    <property type="project" value="InterPro"/>
</dbReference>
<dbReference type="AlphaFoldDB" id="A0A2H0RII8"/>
<dbReference type="CDD" id="cd00063">
    <property type="entry name" value="FN3"/>
    <property type="match status" value="1"/>
</dbReference>
<proteinExistence type="predicted"/>
<dbReference type="InterPro" id="IPR003961">
    <property type="entry name" value="FN3_dom"/>
</dbReference>
<accession>A0A2H0RII8</accession>
<sequence length="1071" mass="109584">IVFTFDVEIAGTEAKTLNYTSSADDLAGNDIAPFAELSIDEAGPVLLSARTVTTTSVEAMFSEDLNGGTVNGSGNEFTVAGILATAAVEHVSDDGRVVLTVAAMGTGDEPTVKYEQVDTLADSAGNTAVTPTTVTAVDGVAPVLSVVTIKSDNDVDTAAPEWAKVGDTATLTFTSSETITTPTVSIDGNSAAVSSVGNDWTATYTFNGGENEGTIPFSIAFADDASPTPNTGTTVTATDDVSSVFFDETNPTVNAGTDKEVNALVAQDADTSDFAPASGVNIYTWANQTSGVGIITFSNPSGTGTGVDTNISADTDGTYTIRLTVTDNAGNSAFDEITFIWDTTNPVQEALIAPDPQTGVSITAGTAKVRFDEDIVLLDASRVLLKDNVGTSYKGTVAVDGGDGASAILNIDYTGLAYGTTYDVIVKPNSVSDVAGNNVSTNFIAQFTTEIDTVPPVVNSFSASAITTDGATLNVTTDENAACSYATTDSAYASMTAFDTPNTGTSHTAVLTGLTASTGYDYFVRCADTTTQTNTMTTSAHVSFTTLTPDTTGPVINNIQATSIDETSATITWNTDEDATSRVEYGLTSSYGSLTAVDATADNTTHSVALTGLSDGTDYHFRVISEDASANSSTSGDNVFTTVTAVDTTAPGVPAITTSATTIDADTYTVAGTVADDGGSRIVSLFDGAVLAGTASVPAGDTVWSILASLTQDAGNVFTATADDEAGNTSSASASVTITEATATGDTDAPADPVLSGSDESVDADAYTLSGTAGADAPADGPRTITVYRNSVTTVVGSVVLPAEETNWSLVVALLQDATNTFTAYSTDQSNNTSAVSNSRVITEATVTVPDTTAPVIVLLGQNPLTLTEGDVYTDPGATASDDVDGDISGDIDIDDSDVDMDVAGTYTVTYDVEDAAGNLATQVTRTVVVEAAFDDTAELAVTGIDAVKTFATDTDAFADGWSWVFHITVPTDETEFAMKFADFVSGGDTIAAADNIRYYSAQSSNSHDTSTATTITAANTYSATIMLDTDLESGTPGRQIEVTAEMKVPTGSAGGSYSAQYGVKSEEDAG</sequence>
<dbReference type="InterPro" id="IPR032179">
    <property type="entry name" value="Cry22Aa_Ig-like"/>
</dbReference>
<name>A0A2H0RII8_9BACT</name>
<evidence type="ECO:0000256" key="1">
    <source>
        <dbReference type="SAM" id="MobiDB-lite"/>
    </source>
</evidence>
<dbReference type="SUPFAM" id="SSF49363">
    <property type="entry name" value="Purple acid phosphatase, N-terminal domain"/>
    <property type="match status" value="1"/>
</dbReference>
<gene>
    <name evidence="3" type="ORF">COV08_02880</name>
</gene>
<dbReference type="Proteomes" id="UP000230431">
    <property type="component" value="Unassembled WGS sequence"/>
</dbReference>
<dbReference type="SMART" id="SM00060">
    <property type="entry name" value="FN3"/>
    <property type="match status" value="2"/>
</dbReference>
<comment type="caution">
    <text evidence="3">The sequence shown here is derived from an EMBL/GenBank/DDBJ whole genome shotgun (WGS) entry which is preliminary data.</text>
</comment>
<organism evidence="3 4">
    <name type="scientific">Candidatus Vogelbacteria bacterium CG10_big_fil_rev_8_21_14_0_10_49_38</name>
    <dbReference type="NCBI Taxonomy" id="1975043"/>
    <lineage>
        <taxon>Bacteria</taxon>
        <taxon>Candidatus Vogeliibacteriota</taxon>
    </lineage>
</organism>
<feature type="domain" description="Fibronectin type-III" evidence="2">
    <location>
        <begin position="555"/>
        <end position="645"/>
    </location>
</feature>
<dbReference type="EMBL" id="PCYK01000024">
    <property type="protein sequence ID" value="PIR45844.1"/>
    <property type="molecule type" value="Genomic_DNA"/>
</dbReference>
<protein>
    <recommendedName>
        <fullName evidence="2">Fibronectin type-III domain-containing protein</fullName>
    </recommendedName>
</protein>
<dbReference type="Pfam" id="PF16403">
    <property type="entry name" value="Bact_surface_Ig-like"/>
    <property type="match status" value="1"/>
</dbReference>
<dbReference type="Gene3D" id="2.60.40.10">
    <property type="entry name" value="Immunoglobulins"/>
    <property type="match status" value="3"/>
</dbReference>
<reference evidence="3 4" key="1">
    <citation type="submission" date="2017-09" db="EMBL/GenBank/DDBJ databases">
        <title>Depth-based differentiation of microbial function through sediment-hosted aquifers and enrichment of novel symbionts in the deep terrestrial subsurface.</title>
        <authorList>
            <person name="Probst A.J."/>
            <person name="Ladd B."/>
            <person name="Jarett J.K."/>
            <person name="Geller-Mcgrath D.E."/>
            <person name="Sieber C.M."/>
            <person name="Emerson J.B."/>
            <person name="Anantharaman K."/>
            <person name="Thomas B.C."/>
            <person name="Malmstrom R."/>
            <person name="Stieglmeier M."/>
            <person name="Klingl A."/>
            <person name="Woyke T."/>
            <person name="Ryan C.M."/>
            <person name="Banfield J.F."/>
        </authorList>
    </citation>
    <scope>NUCLEOTIDE SEQUENCE [LARGE SCALE GENOMIC DNA]</scope>
    <source>
        <strain evidence="3">CG10_big_fil_rev_8_21_14_0_10_49_38</strain>
    </source>
</reference>
<evidence type="ECO:0000313" key="3">
    <source>
        <dbReference type="EMBL" id="PIR45844.1"/>
    </source>
</evidence>
<dbReference type="InterPro" id="IPR008963">
    <property type="entry name" value="Purple_acid_Pase-like_N"/>
</dbReference>
<dbReference type="InterPro" id="IPR015914">
    <property type="entry name" value="PAPs_N"/>
</dbReference>
<dbReference type="GO" id="GO:0003993">
    <property type="term" value="F:acid phosphatase activity"/>
    <property type="evidence" value="ECO:0007669"/>
    <property type="project" value="InterPro"/>
</dbReference>
<feature type="region of interest" description="Disordered" evidence="1">
    <location>
        <begin position="1051"/>
        <end position="1071"/>
    </location>
</feature>